<organism evidence="4 5">
    <name type="scientific">Modestobacter versicolor</name>
    <dbReference type="NCBI Taxonomy" id="429133"/>
    <lineage>
        <taxon>Bacteria</taxon>
        <taxon>Bacillati</taxon>
        <taxon>Actinomycetota</taxon>
        <taxon>Actinomycetes</taxon>
        <taxon>Geodermatophilales</taxon>
        <taxon>Geodermatophilaceae</taxon>
        <taxon>Modestobacter</taxon>
    </lineage>
</organism>
<dbReference type="PANTHER" id="PTHR22911:SF37">
    <property type="entry name" value="THREONINE_HOMOSERINE EXPORTER RHTA"/>
    <property type="match status" value="1"/>
</dbReference>
<feature type="transmembrane region" description="Helical" evidence="2">
    <location>
        <begin position="258"/>
        <end position="277"/>
    </location>
</feature>
<comment type="similarity">
    <text evidence="1">Belongs to the EamA transporter family.</text>
</comment>
<name>A0A839XX14_9ACTN</name>
<dbReference type="Pfam" id="PF00892">
    <property type="entry name" value="EamA"/>
    <property type="match status" value="1"/>
</dbReference>
<gene>
    <name evidence="4" type="ORF">FHX36_000854</name>
</gene>
<feature type="transmembrane region" description="Helical" evidence="2">
    <location>
        <begin position="142"/>
        <end position="160"/>
    </location>
</feature>
<feature type="transmembrane region" description="Helical" evidence="2">
    <location>
        <begin position="172"/>
        <end position="194"/>
    </location>
</feature>
<dbReference type="RefSeq" id="WP_221202762.1">
    <property type="nucleotide sequence ID" value="NZ_JACIBU010000001.1"/>
</dbReference>
<feature type="transmembrane region" description="Helical" evidence="2">
    <location>
        <begin position="92"/>
        <end position="112"/>
    </location>
</feature>
<protein>
    <submittedName>
        <fullName evidence="4">Inner membrane transporter RhtA</fullName>
    </submittedName>
</protein>
<dbReference type="EMBL" id="JACIBU010000001">
    <property type="protein sequence ID" value="MBB3675119.1"/>
    <property type="molecule type" value="Genomic_DNA"/>
</dbReference>
<evidence type="ECO:0000313" key="4">
    <source>
        <dbReference type="EMBL" id="MBB3675119.1"/>
    </source>
</evidence>
<comment type="caution">
    <text evidence="4">The sequence shown here is derived from an EMBL/GenBank/DDBJ whole genome shotgun (WGS) entry which is preliminary data.</text>
</comment>
<evidence type="ECO:0000313" key="5">
    <source>
        <dbReference type="Proteomes" id="UP000580718"/>
    </source>
</evidence>
<feature type="transmembrane region" description="Helical" evidence="2">
    <location>
        <begin position="232"/>
        <end position="252"/>
    </location>
</feature>
<sequence>MPAEPRPLRGVTTMLGSALSNQVGAAVGAHAFGAIGPPGVVAVRQVVAAAVLLPVARPPLRRMTWPQWWPVLLLAVVFGCMNLALYTAIDRIGLGLAVTLEFLGPLGVALAASRSRRDLLIAAAVAAGVYVLVLPGPSSDGWGIAVGMAGGACWAAYIVLNRVAGARLPGVQAPAVAAGLCALAYAPVLVLLAVQGRLTAAALGFSVVAGVLSSVVPYAADLTALRYVPPRSFGVFMSVHPVLAAVVGLVLLGQVLDLHEWVGIAVVVLANAAAVALPRRGSAGSAVEQVGQLEPAGLLPARDDGAA</sequence>
<dbReference type="GO" id="GO:0015565">
    <property type="term" value="F:threonine efflux transmembrane transporter activity"/>
    <property type="evidence" value="ECO:0007669"/>
    <property type="project" value="TreeGrafter"/>
</dbReference>
<evidence type="ECO:0000256" key="1">
    <source>
        <dbReference type="ARBA" id="ARBA00007362"/>
    </source>
</evidence>
<dbReference type="GO" id="GO:0005886">
    <property type="term" value="C:plasma membrane"/>
    <property type="evidence" value="ECO:0007669"/>
    <property type="project" value="TreeGrafter"/>
</dbReference>
<dbReference type="SUPFAM" id="SSF103481">
    <property type="entry name" value="Multidrug resistance efflux transporter EmrE"/>
    <property type="match status" value="2"/>
</dbReference>
<feature type="transmembrane region" description="Helical" evidence="2">
    <location>
        <begin position="119"/>
        <end position="136"/>
    </location>
</feature>
<proteinExistence type="inferred from homology"/>
<dbReference type="InterPro" id="IPR037185">
    <property type="entry name" value="EmrE-like"/>
</dbReference>
<keyword evidence="2" id="KW-0472">Membrane</keyword>
<keyword evidence="2" id="KW-0812">Transmembrane</keyword>
<feature type="transmembrane region" description="Helical" evidence="2">
    <location>
        <begin position="200"/>
        <end position="220"/>
    </location>
</feature>
<reference evidence="4 5" key="1">
    <citation type="submission" date="2020-08" db="EMBL/GenBank/DDBJ databases">
        <title>Sequencing the genomes of 1000 actinobacteria strains.</title>
        <authorList>
            <person name="Klenk H.-P."/>
        </authorList>
    </citation>
    <scope>NUCLEOTIDE SEQUENCE [LARGE SCALE GENOMIC DNA]</scope>
    <source>
        <strain evidence="4 5">DSM 16678</strain>
    </source>
</reference>
<feature type="domain" description="EamA" evidence="3">
    <location>
        <begin position="142"/>
        <end position="270"/>
    </location>
</feature>
<evidence type="ECO:0000259" key="3">
    <source>
        <dbReference type="Pfam" id="PF00892"/>
    </source>
</evidence>
<dbReference type="Proteomes" id="UP000580718">
    <property type="component" value="Unassembled WGS sequence"/>
</dbReference>
<dbReference type="AlphaFoldDB" id="A0A839XX14"/>
<dbReference type="PANTHER" id="PTHR22911">
    <property type="entry name" value="ACYL-MALONYL CONDENSING ENZYME-RELATED"/>
    <property type="match status" value="1"/>
</dbReference>
<dbReference type="InterPro" id="IPR000620">
    <property type="entry name" value="EamA_dom"/>
</dbReference>
<evidence type="ECO:0000256" key="2">
    <source>
        <dbReference type="SAM" id="Phobius"/>
    </source>
</evidence>
<keyword evidence="2" id="KW-1133">Transmembrane helix</keyword>
<accession>A0A839XX14</accession>
<feature type="transmembrane region" description="Helical" evidence="2">
    <location>
        <begin position="68"/>
        <end position="86"/>
    </location>
</feature>